<dbReference type="SMART" id="SM00822">
    <property type="entry name" value="PKS_KR"/>
    <property type="match status" value="1"/>
</dbReference>
<dbReference type="PROSITE" id="PS00061">
    <property type="entry name" value="ADH_SHORT"/>
    <property type="match status" value="1"/>
</dbReference>
<evidence type="ECO:0000313" key="6">
    <source>
        <dbReference type="Proteomes" id="UP000219281"/>
    </source>
</evidence>
<evidence type="ECO:0000256" key="3">
    <source>
        <dbReference type="RuleBase" id="RU000363"/>
    </source>
</evidence>
<protein>
    <submittedName>
        <fullName evidence="5">NADP-dependent 3-hydroxy acid dehydrogenase YdfG</fullName>
    </submittedName>
</protein>
<dbReference type="CDD" id="cd05233">
    <property type="entry name" value="SDR_c"/>
    <property type="match status" value="1"/>
</dbReference>
<feature type="domain" description="Ketoreductase" evidence="4">
    <location>
        <begin position="31"/>
        <end position="211"/>
    </location>
</feature>
<dbReference type="FunFam" id="3.40.50.720:FF:000047">
    <property type="entry name" value="NADP-dependent L-serine/L-allo-threonine dehydrogenase"/>
    <property type="match status" value="1"/>
</dbReference>
<dbReference type="PRINTS" id="PR00080">
    <property type="entry name" value="SDRFAMILY"/>
</dbReference>
<dbReference type="PANTHER" id="PTHR43115">
    <property type="entry name" value="DEHYDROGENASE/REDUCTASE SDR FAMILY MEMBER 11"/>
    <property type="match status" value="1"/>
</dbReference>
<evidence type="ECO:0000256" key="1">
    <source>
        <dbReference type="ARBA" id="ARBA00006484"/>
    </source>
</evidence>
<evidence type="ECO:0000256" key="2">
    <source>
        <dbReference type="ARBA" id="ARBA00023002"/>
    </source>
</evidence>
<dbReference type="Pfam" id="PF00106">
    <property type="entry name" value="adh_short"/>
    <property type="match status" value="1"/>
</dbReference>
<dbReference type="Gene3D" id="3.40.50.720">
    <property type="entry name" value="NAD(P)-binding Rossmann-like Domain"/>
    <property type="match status" value="1"/>
</dbReference>
<dbReference type="AlphaFoldDB" id="A0A285ZWP2"/>
<accession>A0A285ZWP2</accession>
<dbReference type="SUPFAM" id="SSF51735">
    <property type="entry name" value="NAD(P)-binding Rossmann-fold domains"/>
    <property type="match status" value="1"/>
</dbReference>
<dbReference type="PRINTS" id="PR00081">
    <property type="entry name" value="GDHRDH"/>
</dbReference>
<dbReference type="GO" id="GO:0016616">
    <property type="term" value="F:oxidoreductase activity, acting on the CH-OH group of donors, NAD or NADP as acceptor"/>
    <property type="evidence" value="ECO:0007669"/>
    <property type="project" value="UniProtKB-ARBA"/>
</dbReference>
<name>A0A285ZWP2_9SPHI</name>
<dbReference type="InterPro" id="IPR057326">
    <property type="entry name" value="KR_dom"/>
</dbReference>
<dbReference type="InterPro" id="IPR020904">
    <property type="entry name" value="Sc_DH/Rdtase_CS"/>
</dbReference>
<comment type="similarity">
    <text evidence="1 3">Belongs to the short-chain dehydrogenases/reductases (SDR) family.</text>
</comment>
<dbReference type="Proteomes" id="UP000219281">
    <property type="component" value="Unassembled WGS sequence"/>
</dbReference>
<dbReference type="InterPro" id="IPR036291">
    <property type="entry name" value="NAD(P)-bd_dom_sf"/>
</dbReference>
<keyword evidence="6" id="KW-1185">Reference proteome</keyword>
<organism evidence="5 6">
    <name type="scientific">Pedobacter xixiisoli</name>
    <dbReference type="NCBI Taxonomy" id="1476464"/>
    <lineage>
        <taxon>Bacteria</taxon>
        <taxon>Pseudomonadati</taxon>
        <taxon>Bacteroidota</taxon>
        <taxon>Sphingobacteriia</taxon>
        <taxon>Sphingobacteriales</taxon>
        <taxon>Sphingobacteriaceae</taxon>
        <taxon>Pedobacter</taxon>
    </lineage>
</organism>
<evidence type="ECO:0000259" key="4">
    <source>
        <dbReference type="SMART" id="SM00822"/>
    </source>
</evidence>
<proteinExistence type="inferred from homology"/>
<reference evidence="6" key="1">
    <citation type="submission" date="2017-09" db="EMBL/GenBank/DDBJ databases">
        <authorList>
            <person name="Varghese N."/>
            <person name="Submissions S."/>
        </authorList>
    </citation>
    <scope>NUCLEOTIDE SEQUENCE [LARGE SCALE GENOMIC DNA]</scope>
    <source>
        <strain evidence="6">CGMCC 1.12803</strain>
    </source>
</reference>
<evidence type="ECO:0000313" key="5">
    <source>
        <dbReference type="EMBL" id="SOD14038.1"/>
    </source>
</evidence>
<dbReference type="InterPro" id="IPR002347">
    <property type="entry name" value="SDR_fam"/>
</dbReference>
<sequence length="268" mass="29392">MPNYTSKAVVFIEQKKKIMEKLFDIGRITGKRVLITGGTTGIGRALAIRLAVLGANIVIVGRHQDVIQETLEAISHDDSQTQVLGVVADVSLQEDIDRIFLTVDEELGGLDILINNAGLAYGSVMEGGYSDWEYIVKTNLVGYMACSNYAIKVMLPNKKGHIIHIGSMSADERGDGSSVYVATKSGLQGFSESLRKEVNPKGINVTLIDPGAVDTDMQEQPKEEKEQKIEAMEMLMADDIVESVVYVLSQHERTSIVELKIKPLKQII</sequence>
<keyword evidence="2" id="KW-0560">Oxidoreductase</keyword>
<dbReference type="EMBL" id="OCMT01000002">
    <property type="protein sequence ID" value="SOD14038.1"/>
    <property type="molecule type" value="Genomic_DNA"/>
</dbReference>
<dbReference type="PANTHER" id="PTHR43115:SF4">
    <property type="entry name" value="DEHYDROGENASE_REDUCTASE SDR FAMILY MEMBER 11"/>
    <property type="match status" value="1"/>
</dbReference>
<gene>
    <name evidence="5" type="ORF">SAMN06297358_1371</name>
</gene>